<dbReference type="STRING" id="1236501.GCA_000613865_01604"/>
<dbReference type="InterPro" id="IPR051322">
    <property type="entry name" value="AA_ABC_Transporter_Permease"/>
</dbReference>
<dbReference type="NCBIfam" id="NF008049">
    <property type="entry name" value="PRK10782.1"/>
    <property type="match status" value="1"/>
</dbReference>
<sequence length="223" mass="23546">MSRLILDLLWRATTETLEMVLASGLLAVAGGLPLAVLLVLTSPAGLYPLPLLSRILGGIVDAVRAVPFIILLVLLIPFTRLLVGTALGTTAAIVPLSIAAIPYFARIAEVSLREVDTGLVDAVRAMGGTRWMVVRYVLLPESLPGLISGFTVTLVTLVGASAMAGAIGAGGLGDLAIRYGYQRFNTTVMFGVVAVLVVLVMLLQGAGNFLAQYLRHTRPERRV</sequence>
<dbReference type="GO" id="GO:0048473">
    <property type="term" value="P:D-methionine transmembrane transport"/>
    <property type="evidence" value="ECO:0007669"/>
    <property type="project" value="TreeGrafter"/>
</dbReference>
<evidence type="ECO:0000259" key="9">
    <source>
        <dbReference type="PROSITE" id="PS50928"/>
    </source>
</evidence>
<organism evidence="10 11">
    <name type="scientific">Acetobacter okinawensis</name>
    <dbReference type="NCBI Taxonomy" id="1076594"/>
    <lineage>
        <taxon>Bacteria</taxon>
        <taxon>Pseudomonadati</taxon>
        <taxon>Pseudomonadota</taxon>
        <taxon>Alphaproteobacteria</taxon>
        <taxon>Acetobacterales</taxon>
        <taxon>Acetobacteraceae</taxon>
        <taxon>Acetobacter</taxon>
    </lineage>
</organism>
<keyword evidence="4" id="KW-1003">Cell membrane</keyword>
<name>A0A252BUL9_9PROT</name>
<proteinExistence type="inferred from homology"/>
<evidence type="ECO:0000313" key="11">
    <source>
        <dbReference type="Proteomes" id="UP000194931"/>
    </source>
</evidence>
<dbReference type="Pfam" id="PF00528">
    <property type="entry name" value="BPD_transp_1"/>
    <property type="match status" value="1"/>
</dbReference>
<dbReference type="FunFam" id="1.10.3720.10:FF:000002">
    <property type="entry name" value="D-methionine ABC transporter permease MetI"/>
    <property type="match status" value="1"/>
</dbReference>
<dbReference type="eggNOG" id="COG2011">
    <property type="taxonomic scope" value="Bacteria"/>
</dbReference>
<keyword evidence="11" id="KW-1185">Reference proteome</keyword>
<evidence type="ECO:0000256" key="6">
    <source>
        <dbReference type="ARBA" id="ARBA00022989"/>
    </source>
</evidence>
<dbReference type="Gene3D" id="1.10.3720.10">
    <property type="entry name" value="MetI-like"/>
    <property type="match status" value="1"/>
</dbReference>
<dbReference type="AlphaFoldDB" id="A0A252BUL9"/>
<dbReference type="OrthoDB" id="9793490at2"/>
<comment type="caution">
    <text evidence="10">The sequence shown here is derived from an EMBL/GenBank/DDBJ whole genome shotgun (WGS) entry which is preliminary data.</text>
</comment>
<dbReference type="CDD" id="cd06261">
    <property type="entry name" value="TM_PBP2"/>
    <property type="match status" value="1"/>
</dbReference>
<evidence type="ECO:0000256" key="8">
    <source>
        <dbReference type="RuleBase" id="RU363032"/>
    </source>
</evidence>
<keyword evidence="5 8" id="KW-0812">Transmembrane</keyword>
<evidence type="ECO:0000313" key="10">
    <source>
        <dbReference type="EMBL" id="OUJ12648.1"/>
    </source>
</evidence>
<feature type="transmembrane region" description="Helical" evidence="8">
    <location>
        <begin position="145"/>
        <end position="168"/>
    </location>
</feature>
<evidence type="ECO:0000256" key="5">
    <source>
        <dbReference type="ARBA" id="ARBA00022692"/>
    </source>
</evidence>
<dbReference type="PANTHER" id="PTHR30450:SF1">
    <property type="entry name" value="D-METHIONINE TRANSPORT SYSTEM PERMEASE PROTEIN METI-RELATED"/>
    <property type="match status" value="1"/>
</dbReference>
<feature type="transmembrane region" description="Helical" evidence="8">
    <location>
        <begin position="82"/>
        <end position="105"/>
    </location>
</feature>
<reference evidence="11" key="1">
    <citation type="submission" date="2014-06" db="EMBL/GenBank/DDBJ databases">
        <authorList>
            <person name="Winans N.J."/>
            <person name="Newell P.D."/>
            <person name="Douglas A.E."/>
        </authorList>
    </citation>
    <scope>NUCLEOTIDE SEQUENCE [LARGE SCALE GENOMIC DNA]</scope>
</reference>
<evidence type="ECO:0000256" key="7">
    <source>
        <dbReference type="ARBA" id="ARBA00023136"/>
    </source>
</evidence>
<evidence type="ECO:0000256" key="1">
    <source>
        <dbReference type="ARBA" id="ARBA00004651"/>
    </source>
</evidence>
<protein>
    <submittedName>
        <fullName evidence="10">ABC transporter permease</fullName>
    </submittedName>
</protein>
<dbReference type="GO" id="GO:0005886">
    <property type="term" value="C:plasma membrane"/>
    <property type="evidence" value="ECO:0007669"/>
    <property type="project" value="UniProtKB-SubCell"/>
</dbReference>
<dbReference type="EMBL" id="JOPJ01000011">
    <property type="protein sequence ID" value="OUJ12648.1"/>
    <property type="molecule type" value="Genomic_DNA"/>
</dbReference>
<feature type="transmembrane region" description="Helical" evidence="8">
    <location>
        <begin position="52"/>
        <end position="76"/>
    </location>
</feature>
<feature type="domain" description="ABC transmembrane type-1" evidence="9">
    <location>
        <begin position="13"/>
        <end position="205"/>
    </location>
</feature>
<dbReference type="PANTHER" id="PTHR30450">
    <property type="entry name" value="ABC TRANSPORTER PERMEASE"/>
    <property type="match status" value="1"/>
</dbReference>
<keyword evidence="3 8" id="KW-0813">Transport</keyword>
<evidence type="ECO:0000256" key="4">
    <source>
        <dbReference type="ARBA" id="ARBA00022475"/>
    </source>
</evidence>
<dbReference type="PROSITE" id="PS50928">
    <property type="entry name" value="ABC_TM1"/>
    <property type="match status" value="1"/>
</dbReference>
<dbReference type="InterPro" id="IPR035906">
    <property type="entry name" value="MetI-like_sf"/>
</dbReference>
<dbReference type="InterPro" id="IPR000515">
    <property type="entry name" value="MetI-like"/>
</dbReference>
<evidence type="ECO:0000256" key="3">
    <source>
        <dbReference type="ARBA" id="ARBA00022448"/>
    </source>
</evidence>
<comment type="similarity">
    <text evidence="2">Belongs to the binding-protein-dependent transport system permease family. CysTW subfamily.</text>
</comment>
<evidence type="ECO:0000256" key="2">
    <source>
        <dbReference type="ARBA" id="ARBA00007069"/>
    </source>
</evidence>
<accession>A0A252BUL9</accession>
<comment type="subcellular location">
    <subcellularLocation>
        <location evidence="1 8">Cell membrane</location>
        <topology evidence="1 8">Multi-pass membrane protein</topology>
    </subcellularLocation>
</comment>
<dbReference type="RefSeq" id="WP_086639149.1">
    <property type="nucleotide sequence ID" value="NZ_JOPJ01000011.1"/>
</dbReference>
<dbReference type="Proteomes" id="UP000194931">
    <property type="component" value="Unassembled WGS sequence"/>
</dbReference>
<gene>
    <name evidence="10" type="ORF">HK26_01270</name>
</gene>
<keyword evidence="7 8" id="KW-0472">Membrane</keyword>
<feature type="transmembrane region" description="Helical" evidence="8">
    <location>
        <begin position="188"/>
        <end position="211"/>
    </location>
</feature>
<keyword evidence="6 8" id="KW-1133">Transmembrane helix</keyword>
<feature type="transmembrane region" description="Helical" evidence="8">
    <location>
        <begin position="20"/>
        <end position="40"/>
    </location>
</feature>
<dbReference type="SUPFAM" id="SSF161098">
    <property type="entry name" value="MetI-like"/>
    <property type="match status" value="1"/>
</dbReference>